<reference evidence="2" key="4">
    <citation type="submission" date="2019-07" db="EMBL/GenBank/DDBJ databases">
        <title>Transferable Resistance Gene optrA in Enterococcus faecalis from Swine in Brazil.</title>
        <authorList>
            <person name="Almeida L.M."/>
            <person name="Lebreton F."/>
            <person name="Gaca A."/>
            <person name="Bispo P.M."/>
            <person name="Saavedra J."/>
            <person name="Filsner P."/>
            <person name="Moreno A.M."/>
            <person name="Mamizuka E.M."/>
            <person name="Gilmore M.S."/>
        </authorList>
    </citation>
    <scope>NUCLEOTIDE SEQUENCE</scope>
    <source>
        <strain evidence="2">L15</strain>
    </source>
</reference>
<organism evidence="3 5">
    <name type="scientific">Enterococcus faecalis</name>
    <name type="common">Streptococcus faecalis</name>
    <dbReference type="NCBI Taxonomy" id="1351"/>
    <lineage>
        <taxon>Bacteria</taxon>
        <taxon>Bacillati</taxon>
        <taxon>Bacillota</taxon>
        <taxon>Bacilli</taxon>
        <taxon>Lactobacillales</taxon>
        <taxon>Enterococcaceae</taxon>
        <taxon>Enterococcus</taxon>
    </lineage>
</organism>
<sequence length="31" mass="3668">MTSEKSYLLKKSAFCFILKVGKLTKKINYER</sequence>
<evidence type="ECO:0000313" key="7">
    <source>
        <dbReference type="Proteomes" id="UP000429730"/>
    </source>
</evidence>
<evidence type="ECO:0000313" key="3">
    <source>
        <dbReference type="EMBL" id="ROY47870.1"/>
    </source>
</evidence>
<reference evidence="3 5" key="1">
    <citation type="submission" date="2018-10" db="EMBL/GenBank/DDBJ databases">
        <title>Genotypes and phenotypes of Enterococci isolated from broiler chickens.</title>
        <authorList>
            <person name="Muhammad A.R."/>
            <person name="Diarra M.S."/>
        </authorList>
    </citation>
    <scope>NUCLEOTIDE SEQUENCE [LARGE SCALE GENOMIC DNA]</scope>
    <source>
        <strain evidence="3 5">P7 C A21</strain>
    </source>
</reference>
<dbReference type="EMBL" id="CP042213">
    <property type="protein sequence ID" value="QFY91834.1"/>
    <property type="molecule type" value="Genomic_DNA"/>
</dbReference>
<reference evidence="4 6" key="2">
    <citation type="submission" date="2019-02" db="EMBL/GenBank/DDBJ databases">
        <title>Bacteria dissemination in different level of health care in South Africa: the effectiveness of infections prevention and control.</title>
        <authorList>
            <person name="Shobo C."/>
            <person name="Amoako D.G."/>
            <person name="Allam M."/>
            <person name="Ismail A."/>
            <person name="Bester L.A."/>
            <person name="Essack S.Y."/>
        </authorList>
    </citation>
    <scope>NUCLEOTIDE SEQUENCE [LARGE SCALE GENOMIC DNA]</scope>
    <source>
        <strain evidence="4 6">2SIL2</strain>
    </source>
</reference>
<dbReference type="Proteomes" id="UP000429730">
    <property type="component" value="Unassembled WGS sequence"/>
</dbReference>
<evidence type="ECO:0000313" key="6">
    <source>
        <dbReference type="Proteomes" id="UP000305511"/>
    </source>
</evidence>
<reference evidence="1 7" key="3">
    <citation type="submission" date="2019-04" db="EMBL/GenBank/DDBJ databases">
        <title>Step-wise assembly of the neonatal virome modulated by breast feeding.</title>
        <authorList>
            <person name="Liang G."/>
            <person name="Bushman F."/>
        </authorList>
    </citation>
    <scope>NUCLEOTIDE SEQUENCE [LARGE SCALE GENOMIC DNA]</scope>
    <source>
        <strain evidence="1 7">E3754</strain>
    </source>
</reference>
<dbReference type="Proteomes" id="UP000275941">
    <property type="component" value="Unassembled WGS sequence"/>
</dbReference>
<dbReference type="AlphaFoldDB" id="A0A2I2AKF8"/>
<dbReference type="EMBL" id="RKOR01000036">
    <property type="protein sequence ID" value="ROY47870.1"/>
    <property type="molecule type" value="Genomic_DNA"/>
</dbReference>
<dbReference type="Proteomes" id="UP000305511">
    <property type="component" value="Unassembled WGS sequence"/>
</dbReference>
<evidence type="ECO:0000313" key="2">
    <source>
        <dbReference type="EMBL" id="QFY91834.1"/>
    </source>
</evidence>
<protein>
    <submittedName>
        <fullName evidence="3">Uncharacterized protein</fullName>
    </submittedName>
</protein>
<evidence type="ECO:0000313" key="4">
    <source>
        <dbReference type="EMBL" id="TKK75778.1"/>
    </source>
</evidence>
<evidence type="ECO:0000313" key="5">
    <source>
        <dbReference type="Proteomes" id="UP000275941"/>
    </source>
</evidence>
<dbReference type="EMBL" id="WVTJ01000008">
    <property type="protein sequence ID" value="MXS52330.1"/>
    <property type="molecule type" value="Genomic_DNA"/>
</dbReference>
<accession>A0A2I2AKF8</accession>
<dbReference type="EMBL" id="SIYF01000378">
    <property type="protein sequence ID" value="TKK75778.1"/>
    <property type="molecule type" value="Genomic_DNA"/>
</dbReference>
<evidence type="ECO:0000313" key="1">
    <source>
        <dbReference type="EMBL" id="MXS52330.1"/>
    </source>
</evidence>
<name>A0A2I2AKF8_ENTFL</name>
<proteinExistence type="predicted"/>
<gene>
    <name evidence="2" type="ORF">CGZ46_03530</name>
    <name evidence="3" type="ORF">EGW70_11480</name>
    <name evidence="4" type="ORF">EY666_13800</name>
    <name evidence="1" type="ORF">GTI81_06230</name>
</gene>